<gene>
    <name evidence="3" type="ORF">OEZ85_012783</name>
</gene>
<dbReference type="SUPFAM" id="SSF53955">
    <property type="entry name" value="Lysozyme-like"/>
    <property type="match status" value="1"/>
</dbReference>
<reference evidence="3 4" key="1">
    <citation type="submission" date="2023-05" db="EMBL/GenBank/DDBJ databases">
        <title>A 100% complete, gapless, phased diploid assembly of the Scenedesmus obliquus UTEX 3031 genome.</title>
        <authorList>
            <person name="Biondi T.C."/>
            <person name="Hanschen E.R."/>
            <person name="Kwon T."/>
            <person name="Eng W."/>
            <person name="Kruse C.P.S."/>
            <person name="Koehler S.I."/>
            <person name="Kunde Y."/>
            <person name="Gleasner C.D."/>
            <person name="You Mak K.T."/>
            <person name="Polle J."/>
            <person name="Hovde B.T."/>
            <person name="Starkenburg S.R."/>
        </authorList>
    </citation>
    <scope>NUCLEOTIDE SEQUENCE [LARGE SCALE GENOMIC DNA]</scope>
    <source>
        <strain evidence="3 4">DOE0152z</strain>
    </source>
</reference>
<evidence type="ECO:0000313" key="3">
    <source>
        <dbReference type="EMBL" id="WIA16056.1"/>
    </source>
</evidence>
<dbReference type="InterPro" id="IPR008258">
    <property type="entry name" value="Transglycosylase_SLT_dom_1"/>
</dbReference>
<dbReference type="Gene3D" id="1.10.530.10">
    <property type="match status" value="1"/>
</dbReference>
<dbReference type="Proteomes" id="UP001244341">
    <property type="component" value="Chromosome 7b"/>
</dbReference>
<dbReference type="PANTHER" id="PTHR37179">
    <property type="entry name" value="TRANSGLYCOSYLASE"/>
    <property type="match status" value="1"/>
</dbReference>
<keyword evidence="4" id="KW-1185">Reference proteome</keyword>
<evidence type="ECO:0000256" key="1">
    <source>
        <dbReference type="SAM" id="MobiDB-lite"/>
    </source>
</evidence>
<evidence type="ECO:0000313" key="4">
    <source>
        <dbReference type="Proteomes" id="UP001244341"/>
    </source>
</evidence>
<protein>
    <recommendedName>
        <fullName evidence="2">Transglycosylase SLT domain-containing protein</fullName>
    </recommendedName>
</protein>
<dbReference type="InterPro" id="IPR023346">
    <property type="entry name" value="Lysozyme-like_dom_sf"/>
</dbReference>
<organism evidence="3 4">
    <name type="scientific">Tetradesmus obliquus</name>
    <name type="common">Green alga</name>
    <name type="synonym">Acutodesmus obliquus</name>
    <dbReference type="NCBI Taxonomy" id="3088"/>
    <lineage>
        <taxon>Eukaryota</taxon>
        <taxon>Viridiplantae</taxon>
        <taxon>Chlorophyta</taxon>
        <taxon>core chlorophytes</taxon>
        <taxon>Chlorophyceae</taxon>
        <taxon>CS clade</taxon>
        <taxon>Sphaeropleales</taxon>
        <taxon>Scenedesmaceae</taxon>
        <taxon>Tetradesmus</taxon>
    </lineage>
</organism>
<name>A0ABY8U6K1_TETOB</name>
<feature type="region of interest" description="Disordered" evidence="1">
    <location>
        <begin position="50"/>
        <end position="79"/>
    </location>
</feature>
<sequence length="186" mass="19382">MGCACSKSLQEVDHETAQIRARHSPVPDNGPTSAAFLQLASFQPTAAAVDTRSRRASSASSNASAALGTSGSSTGLSPSQWKQEDASLAAAGVQPLLLASLCLIESGGCPHAQQYRDHLGDVALGLCQMLLSTAQWLAGTKGFDRYGSCPTAAVLEQPKACVYYAAAYLSILAQHDGCRRGEAFIH</sequence>
<evidence type="ECO:0000259" key="2">
    <source>
        <dbReference type="Pfam" id="PF01464"/>
    </source>
</evidence>
<accession>A0ABY8U6K1</accession>
<proteinExistence type="predicted"/>
<dbReference type="PANTHER" id="PTHR37179:SF1">
    <property type="entry name" value="TRANSGLYCOSYLASE"/>
    <property type="match status" value="1"/>
</dbReference>
<dbReference type="Pfam" id="PF01464">
    <property type="entry name" value="SLT"/>
    <property type="match status" value="1"/>
</dbReference>
<feature type="domain" description="Transglycosylase SLT" evidence="2">
    <location>
        <begin position="90"/>
        <end position="174"/>
    </location>
</feature>
<dbReference type="EMBL" id="CP126214">
    <property type="protein sequence ID" value="WIA16056.1"/>
    <property type="molecule type" value="Genomic_DNA"/>
</dbReference>